<protein>
    <submittedName>
        <fullName evidence="1">Uncharacterized protein</fullName>
    </submittedName>
</protein>
<keyword evidence="2" id="KW-1185">Reference proteome</keyword>
<name>A0A0B3S185_9RHOB</name>
<evidence type="ECO:0000313" key="1">
    <source>
        <dbReference type="EMBL" id="KHQ54082.1"/>
    </source>
</evidence>
<dbReference type="AlphaFoldDB" id="A0A0B3S185"/>
<gene>
    <name evidence="1" type="ORF">OA50_01310</name>
</gene>
<dbReference type="EMBL" id="JSUQ01000004">
    <property type="protein sequence ID" value="KHQ54082.1"/>
    <property type="molecule type" value="Genomic_DNA"/>
</dbReference>
<proteinExistence type="predicted"/>
<sequence>MPRVCAALFCLLRDPVPQWRAQWRLTARFRSWIISETMQDTFSCETALSEIASIELDVRTKEDTISSKLSRALRELSVPWFTRSLNMTIN</sequence>
<accession>A0A0B3S185</accession>
<comment type="caution">
    <text evidence="1">The sequence shown here is derived from an EMBL/GenBank/DDBJ whole genome shotgun (WGS) entry which is preliminary data.</text>
</comment>
<reference evidence="1 2" key="1">
    <citation type="submission" date="2014-10" db="EMBL/GenBank/DDBJ databases">
        <title>Genome sequence of Ponticoccus sp. strain UMTAT08 isolated from clonal culture of toxic dinoflagellate Alexandrium tamiyavanichii.</title>
        <authorList>
            <person name="Gan H.Y."/>
            <person name="Muhd D.-D."/>
            <person name="Mohd Noor M.E."/>
            <person name="Yeong Y.S."/>
            <person name="Usup G."/>
        </authorList>
    </citation>
    <scope>NUCLEOTIDE SEQUENCE [LARGE SCALE GENOMIC DNA]</scope>
    <source>
        <strain evidence="1 2">UMTAT08</strain>
    </source>
</reference>
<dbReference type="Proteomes" id="UP000030960">
    <property type="component" value="Unassembled WGS sequence"/>
</dbReference>
<dbReference type="STRING" id="561184.SAMN05216376_101510"/>
<evidence type="ECO:0000313" key="2">
    <source>
        <dbReference type="Proteomes" id="UP000030960"/>
    </source>
</evidence>
<organism evidence="1 2">
    <name type="scientific">Mameliella alba</name>
    <dbReference type="NCBI Taxonomy" id="561184"/>
    <lineage>
        <taxon>Bacteria</taxon>
        <taxon>Pseudomonadati</taxon>
        <taxon>Pseudomonadota</taxon>
        <taxon>Alphaproteobacteria</taxon>
        <taxon>Rhodobacterales</taxon>
        <taxon>Roseobacteraceae</taxon>
        <taxon>Mameliella</taxon>
    </lineage>
</organism>